<gene>
    <name evidence="2" type="ORF">HZH68_007014</name>
</gene>
<dbReference type="SUPFAM" id="SSF51126">
    <property type="entry name" value="Pectin lyase-like"/>
    <property type="match status" value="1"/>
</dbReference>
<accession>A0A834NAP1</accession>
<dbReference type="AlphaFoldDB" id="A0A834NAP1"/>
<dbReference type="InterPro" id="IPR012334">
    <property type="entry name" value="Pectin_lyas_fold"/>
</dbReference>
<organism evidence="2 3">
    <name type="scientific">Vespula germanica</name>
    <name type="common">German yellow jacket</name>
    <name type="synonym">Paravespula germanica</name>
    <dbReference type="NCBI Taxonomy" id="30212"/>
    <lineage>
        <taxon>Eukaryota</taxon>
        <taxon>Metazoa</taxon>
        <taxon>Ecdysozoa</taxon>
        <taxon>Arthropoda</taxon>
        <taxon>Hexapoda</taxon>
        <taxon>Insecta</taxon>
        <taxon>Pterygota</taxon>
        <taxon>Neoptera</taxon>
        <taxon>Endopterygota</taxon>
        <taxon>Hymenoptera</taxon>
        <taxon>Apocrita</taxon>
        <taxon>Aculeata</taxon>
        <taxon>Vespoidea</taxon>
        <taxon>Vespidae</taxon>
        <taxon>Vespinae</taxon>
        <taxon>Vespula</taxon>
    </lineage>
</organism>
<evidence type="ECO:0000313" key="2">
    <source>
        <dbReference type="EMBL" id="KAF7401194.1"/>
    </source>
</evidence>
<proteinExistence type="predicted"/>
<feature type="signal peptide" evidence="1">
    <location>
        <begin position="1"/>
        <end position="23"/>
    </location>
</feature>
<feature type="chain" id="PRO_5032377616" evidence="1">
    <location>
        <begin position="24"/>
        <end position="330"/>
    </location>
</feature>
<evidence type="ECO:0000313" key="3">
    <source>
        <dbReference type="Proteomes" id="UP000617340"/>
    </source>
</evidence>
<dbReference type="EMBL" id="JACSDZ010000006">
    <property type="protein sequence ID" value="KAF7401194.1"/>
    <property type="molecule type" value="Genomic_DNA"/>
</dbReference>
<comment type="caution">
    <text evidence="2">The sequence shown here is derived from an EMBL/GenBank/DDBJ whole genome shotgun (WGS) entry which is preliminary data.</text>
</comment>
<dbReference type="InterPro" id="IPR011050">
    <property type="entry name" value="Pectin_lyase_fold/virulence"/>
</dbReference>
<keyword evidence="1" id="KW-0732">Signal</keyword>
<keyword evidence="3" id="KW-1185">Reference proteome</keyword>
<name>A0A834NAP1_VESGE</name>
<protein>
    <submittedName>
        <fullName evidence="2">Uncharacterized protein</fullName>
    </submittedName>
</protein>
<reference evidence="2" key="1">
    <citation type="journal article" date="2020" name="G3 (Bethesda)">
        <title>High-Quality Assemblies for Three Invasive Social Wasps from the &lt;i&gt;Vespula&lt;/i&gt; Genus.</title>
        <authorList>
            <person name="Harrop T.W.R."/>
            <person name="Guhlin J."/>
            <person name="McLaughlin G.M."/>
            <person name="Permina E."/>
            <person name="Stockwell P."/>
            <person name="Gilligan J."/>
            <person name="Le Lec M.F."/>
            <person name="Gruber M.A.M."/>
            <person name="Quinn O."/>
            <person name="Lovegrove M."/>
            <person name="Duncan E.J."/>
            <person name="Remnant E.J."/>
            <person name="Van Eeckhoven J."/>
            <person name="Graham B."/>
            <person name="Knapp R.A."/>
            <person name="Langford K.W."/>
            <person name="Kronenberg Z."/>
            <person name="Press M.O."/>
            <person name="Eacker S.M."/>
            <person name="Wilson-Rankin E.E."/>
            <person name="Purcell J."/>
            <person name="Lester P.J."/>
            <person name="Dearden P.K."/>
        </authorList>
    </citation>
    <scope>NUCLEOTIDE SEQUENCE</scope>
    <source>
        <strain evidence="2">Linc-1</strain>
    </source>
</reference>
<dbReference type="Gene3D" id="2.160.20.10">
    <property type="entry name" value="Single-stranded right-handed beta-helix, Pectin lyase-like"/>
    <property type="match status" value="1"/>
</dbReference>
<dbReference type="Proteomes" id="UP000617340">
    <property type="component" value="Unassembled WGS sequence"/>
</dbReference>
<sequence length="330" mass="37201">MSCVKNISITALTLLLSFTLVTSISKECKIDNKRVTCQCDGTQNLYLPDEYNYKNVTSLSLSSCLTASLLFSSFTEANQIEELVVKNISELLTLELFLNTVELKRFELANIKRIPFVKHDTFLNIRNIEHFEIRNVHIDYFEEQFMAIKVNHFVMANVTISRIEGFNLSEKGETLQISNCEFRNVSTSLNFGHFSKVEIVNSKFELQKSGHLSIESDVAIVRDNIFFNVSMNLFAANNITINSTCADGKSSLRLSSNKIESYGNRLPTAIIYTRGQPSNESENVSKSNNTICKAGNCKCPKSNGQNANRPITIVCFLEILLLFTYSTVRS</sequence>
<evidence type="ECO:0000256" key="1">
    <source>
        <dbReference type="SAM" id="SignalP"/>
    </source>
</evidence>